<name>Q10WU4_TRIEI</name>
<dbReference type="InterPro" id="IPR001307">
    <property type="entry name" value="Thiosulphate_STrfase_CS"/>
</dbReference>
<evidence type="ECO:0000256" key="1">
    <source>
        <dbReference type="ARBA" id="ARBA00023266"/>
    </source>
</evidence>
<dbReference type="RefSeq" id="WP_011613608.1">
    <property type="nucleotide sequence ID" value="NC_008312.1"/>
</dbReference>
<evidence type="ECO:0000313" key="3">
    <source>
        <dbReference type="EMBL" id="ABG53280.1"/>
    </source>
</evidence>
<evidence type="ECO:0000259" key="2">
    <source>
        <dbReference type="PROSITE" id="PS50206"/>
    </source>
</evidence>
<dbReference type="CDD" id="cd01520">
    <property type="entry name" value="RHOD_YbbB"/>
    <property type="match status" value="1"/>
</dbReference>
<gene>
    <name evidence="3" type="ordered locus">Tery_4284</name>
</gene>
<dbReference type="PANTHER" id="PTHR30401">
    <property type="entry name" value="TRNA 2-SELENOURIDINE SYNTHASE"/>
    <property type="match status" value="1"/>
</dbReference>
<dbReference type="PROSITE" id="PS50206">
    <property type="entry name" value="RHODANESE_3"/>
    <property type="match status" value="1"/>
</dbReference>
<dbReference type="PANTHER" id="PTHR30401:SF0">
    <property type="entry name" value="TRNA 2-SELENOURIDINE SYNTHASE"/>
    <property type="match status" value="1"/>
</dbReference>
<dbReference type="KEGG" id="ter:Tery_4284"/>
<dbReference type="SUPFAM" id="SSF52540">
    <property type="entry name" value="P-loop containing nucleoside triphosphate hydrolases"/>
    <property type="match status" value="1"/>
</dbReference>
<proteinExistence type="predicted"/>
<dbReference type="InterPro" id="IPR036873">
    <property type="entry name" value="Rhodanese-like_dom_sf"/>
</dbReference>
<protein>
    <submittedName>
        <fullName evidence="3">Rhodanese-like</fullName>
    </submittedName>
</protein>
<dbReference type="InterPro" id="IPR027417">
    <property type="entry name" value="P-loop_NTPase"/>
</dbReference>
<accession>Q10WU4</accession>
<dbReference type="InterPro" id="IPR017582">
    <property type="entry name" value="SelU"/>
</dbReference>
<feature type="domain" description="Rhodanese" evidence="2">
    <location>
        <begin position="11"/>
        <end position="132"/>
    </location>
</feature>
<dbReference type="GO" id="GO:0004792">
    <property type="term" value="F:thiosulfate-cyanide sulfurtransferase activity"/>
    <property type="evidence" value="ECO:0007669"/>
    <property type="project" value="InterPro"/>
</dbReference>
<dbReference type="GO" id="GO:0002098">
    <property type="term" value="P:tRNA wobble uridine modification"/>
    <property type="evidence" value="ECO:0007669"/>
    <property type="project" value="InterPro"/>
</dbReference>
<keyword evidence="1" id="KW-0711">Selenium</keyword>
<dbReference type="InterPro" id="IPR001763">
    <property type="entry name" value="Rhodanese-like_dom"/>
</dbReference>
<dbReference type="Pfam" id="PF00581">
    <property type="entry name" value="Rhodanese"/>
    <property type="match status" value="1"/>
</dbReference>
<dbReference type="Pfam" id="PF26341">
    <property type="entry name" value="AAA_SelU"/>
    <property type="match status" value="1"/>
</dbReference>
<dbReference type="InterPro" id="IPR058840">
    <property type="entry name" value="AAA_SelU"/>
</dbReference>
<dbReference type="HOGENOM" id="CLU_043456_0_0_3"/>
<dbReference type="NCBIfam" id="TIGR03167">
    <property type="entry name" value="tRNA_sel_U_synt"/>
    <property type="match status" value="1"/>
</dbReference>
<dbReference type="eggNOG" id="COG2603">
    <property type="taxonomic scope" value="Bacteria"/>
</dbReference>
<dbReference type="GO" id="GO:0043828">
    <property type="term" value="F:tRNA 2-selenouridine synthase activity"/>
    <property type="evidence" value="ECO:0007669"/>
    <property type="project" value="InterPro"/>
</dbReference>
<dbReference type="OrthoDB" id="9808735at2"/>
<dbReference type="EMBL" id="CP000393">
    <property type="protein sequence ID" value="ABG53280.1"/>
    <property type="molecule type" value="Genomic_DNA"/>
</dbReference>
<dbReference type="AlphaFoldDB" id="Q10WU4"/>
<sequence length="339" mass="37636">MAKSLKPEAFFQAPGVILDVRSPAEYTQGHIPGAVSFPLFNNEERALVGTCYKQKGKDEAVELGLAIAGPKLADFVAYAKILAPDRQVRIHCWRGGMRSASVGWLLETAGFNVALLMGGYKGFRRWALSLFLVPQKIIVLGGMTGSGKTEILHALRDMGEQVLDLEALANHRGSSFGALGQLPQPTNEQFWNKIAMEWGKFDSTQPLWVEAESRSIGLCRIPQEIFEQMEKAIVIEISRSRQERVAFLVEIYGDANIDDLIAATERIRKRLGGLRAQKAIDFGREGNLVAASDLILHYYDKTYTYDLEKRGGYIYKVNVSGLSNLDAAVLVQQKSQEIQ</sequence>
<dbReference type="PROSITE" id="PS00380">
    <property type="entry name" value="RHODANESE_1"/>
    <property type="match status" value="1"/>
</dbReference>
<organism evidence="3">
    <name type="scientific">Trichodesmium erythraeum (strain IMS101)</name>
    <dbReference type="NCBI Taxonomy" id="203124"/>
    <lineage>
        <taxon>Bacteria</taxon>
        <taxon>Bacillati</taxon>
        <taxon>Cyanobacteriota</taxon>
        <taxon>Cyanophyceae</taxon>
        <taxon>Oscillatoriophycideae</taxon>
        <taxon>Oscillatoriales</taxon>
        <taxon>Microcoleaceae</taxon>
        <taxon>Trichodesmium</taxon>
    </lineage>
</organism>
<dbReference type="NCBIfam" id="NF008750">
    <property type="entry name" value="PRK11784.1-2"/>
    <property type="match status" value="1"/>
</dbReference>
<dbReference type="Gene3D" id="3.40.250.10">
    <property type="entry name" value="Rhodanese-like domain"/>
    <property type="match status" value="1"/>
</dbReference>
<reference evidence="3" key="1">
    <citation type="submission" date="2006-06" db="EMBL/GenBank/DDBJ databases">
        <title>Complete sequence of Trichodesmium erythraeum IMS101.</title>
        <authorList>
            <consortium name="US DOE Joint Genome Institute"/>
            <person name="Copeland A."/>
            <person name="Lucas S."/>
            <person name="Lapidus A."/>
            <person name="Barry K."/>
            <person name="Detter J.C."/>
            <person name="Glavina del Rio T."/>
            <person name="Hammon N."/>
            <person name="Israni S."/>
            <person name="Dalin E."/>
            <person name="Tice H."/>
            <person name="Pitluck S."/>
            <person name="Kiss H."/>
            <person name="Munk A.C."/>
            <person name="Brettin T."/>
            <person name="Bruce D."/>
            <person name="Han C."/>
            <person name="Tapia R."/>
            <person name="Gilna P."/>
            <person name="Schmutz J."/>
            <person name="Larimer F."/>
            <person name="Land M."/>
            <person name="Hauser L."/>
            <person name="Kyrpides N."/>
            <person name="Kim E."/>
            <person name="Richardson P."/>
        </authorList>
    </citation>
    <scope>NUCLEOTIDE SEQUENCE [LARGE SCALE GENOMIC DNA]</scope>
    <source>
        <strain evidence="3">IMS101</strain>
    </source>
</reference>
<dbReference type="SUPFAM" id="SSF52821">
    <property type="entry name" value="Rhodanese/Cell cycle control phosphatase"/>
    <property type="match status" value="1"/>
</dbReference>
<dbReference type="SMART" id="SM00450">
    <property type="entry name" value="RHOD"/>
    <property type="match status" value="1"/>
</dbReference>